<organism evidence="1 2">
    <name type="scientific">Elsinoe ampelina</name>
    <dbReference type="NCBI Taxonomy" id="302913"/>
    <lineage>
        <taxon>Eukaryota</taxon>
        <taxon>Fungi</taxon>
        <taxon>Dikarya</taxon>
        <taxon>Ascomycota</taxon>
        <taxon>Pezizomycotina</taxon>
        <taxon>Dothideomycetes</taxon>
        <taxon>Dothideomycetidae</taxon>
        <taxon>Myriangiales</taxon>
        <taxon>Elsinoaceae</taxon>
        <taxon>Elsinoe</taxon>
    </lineage>
</organism>
<dbReference type="AlphaFoldDB" id="A0A6A6G7G3"/>
<name>A0A6A6G7G3_9PEZI</name>
<evidence type="ECO:0000313" key="2">
    <source>
        <dbReference type="Proteomes" id="UP000799538"/>
    </source>
</evidence>
<proteinExistence type="predicted"/>
<dbReference type="OrthoDB" id="10353514at2759"/>
<dbReference type="EMBL" id="ML992509">
    <property type="protein sequence ID" value="KAF2221706.1"/>
    <property type="molecule type" value="Genomic_DNA"/>
</dbReference>
<gene>
    <name evidence="1" type="ORF">BDZ85DRAFT_282852</name>
</gene>
<accession>A0A6A6G7G3</accession>
<evidence type="ECO:0000313" key="1">
    <source>
        <dbReference type="EMBL" id="KAF2221706.1"/>
    </source>
</evidence>
<sequence length="75" mass="8164">MTEQNGKEGTPDCVSVFRPSKLVDAHLILFIPDSSLTTLTSRLQHVEADEIRRPAPGFPAIRAVELPPDELPTAA</sequence>
<protein>
    <submittedName>
        <fullName evidence="1">Uncharacterized protein</fullName>
    </submittedName>
</protein>
<keyword evidence="2" id="KW-1185">Reference proteome</keyword>
<reference evidence="2" key="1">
    <citation type="journal article" date="2020" name="Stud. Mycol.">
        <title>101 Dothideomycetes genomes: A test case for predicting lifestyles and emergence of pathogens.</title>
        <authorList>
            <person name="Haridas S."/>
            <person name="Albert R."/>
            <person name="Binder M."/>
            <person name="Bloem J."/>
            <person name="LaButti K."/>
            <person name="Salamov A."/>
            <person name="Andreopoulos B."/>
            <person name="Baker S."/>
            <person name="Barry K."/>
            <person name="Bills G."/>
            <person name="Bluhm B."/>
            <person name="Cannon C."/>
            <person name="Castanera R."/>
            <person name="Culley D."/>
            <person name="Daum C."/>
            <person name="Ezra D."/>
            <person name="Gonzalez J."/>
            <person name="Henrissat B."/>
            <person name="Kuo A."/>
            <person name="Liang C."/>
            <person name="Lipzen A."/>
            <person name="Lutzoni F."/>
            <person name="Magnuson J."/>
            <person name="Mondo S."/>
            <person name="Nolan M."/>
            <person name="Ohm R."/>
            <person name="Pangilinan J."/>
            <person name="Park H.-J."/>
            <person name="Ramirez L."/>
            <person name="Alfaro M."/>
            <person name="Sun H."/>
            <person name="Tritt A."/>
            <person name="Yoshinaga Y."/>
            <person name="Zwiers L.-H."/>
            <person name="Turgeon B."/>
            <person name="Goodwin S."/>
            <person name="Spatafora J."/>
            <person name="Crous P."/>
            <person name="Grigoriev I."/>
        </authorList>
    </citation>
    <scope>NUCLEOTIDE SEQUENCE [LARGE SCALE GENOMIC DNA]</scope>
    <source>
        <strain evidence="2">CECT 20119</strain>
    </source>
</reference>
<dbReference type="Proteomes" id="UP000799538">
    <property type="component" value="Unassembled WGS sequence"/>
</dbReference>